<reference evidence="2" key="1">
    <citation type="submission" date="2023-06" db="EMBL/GenBank/DDBJ databases">
        <title>Sysu t00192.</title>
        <authorList>
            <person name="Gao L."/>
            <person name="Fang B.-Z."/>
            <person name="Li W.-J."/>
        </authorList>
    </citation>
    <scope>NUCLEOTIDE SEQUENCE</scope>
    <source>
        <strain evidence="2">SYSU T00192</strain>
    </source>
</reference>
<name>A0ABT8GCB4_9MICO</name>
<feature type="transmembrane region" description="Helical" evidence="1">
    <location>
        <begin position="20"/>
        <end position="39"/>
    </location>
</feature>
<keyword evidence="1" id="KW-0812">Transmembrane</keyword>
<keyword evidence="1" id="KW-0472">Membrane</keyword>
<comment type="caution">
    <text evidence="2">The sequence shown here is derived from an EMBL/GenBank/DDBJ whole genome shotgun (WGS) entry which is preliminary data.</text>
</comment>
<proteinExistence type="predicted"/>
<gene>
    <name evidence="2" type="ORF">QQX09_12190</name>
</gene>
<keyword evidence="1" id="KW-1133">Transmembrane helix</keyword>
<sequence length="211" mass="23551">MEWKPIGEWWDATDFGDLPGWVAAVLTGLALVIAAQSYARDVKRRREAQARLVYATETFNARHEPGPVRVVPPGGRVRGNADYSVDKGAAGRENLRVRETVLRVDIEIHNRSDELIGPVLFQGPTVAMPPVGWAIVSQVIEPGESVTLVFLRRPFNPAEMPPVDVTIAYRDSSGRWWRRVGTEPIEMIRDDEVRRIEHIGQHEPPGCASDA</sequence>
<dbReference type="RefSeq" id="WP_301135128.1">
    <property type="nucleotide sequence ID" value="NZ_JAUHPW010000010.1"/>
</dbReference>
<dbReference type="EMBL" id="JAUHPW010000010">
    <property type="protein sequence ID" value="MDN4476617.1"/>
    <property type="molecule type" value="Genomic_DNA"/>
</dbReference>
<dbReference type="Proteomes" id="UP001172728">
    <property type="component" value="Unassembled WGS sequence"/>
</dbReference>
<accession>A0ABT8GCB4</accession>
<evidence type="ECO:0000313" key="3">
    <source>
        <dbReference type="Proteomes" id="UP001172728"/>
    </source>
</evidence>
<protein>
    <recommendedName>
        <fullName evidence="4">DUF4352 domain-containing protein</fullName>
    </recommendedName>
</protein>
<keyword evidence="3" id="KW-1185">Reference proteome</keyword>
<organism evidence="2 3">
    <name type="scientific">Demequina litoralis</name>
    <dbReference type="NCBI Taxonomy" id="3051660"/>
    <lineage>
        <taxon>Bacteria</taxon>
        <taxon>Bacillati</taxon>
        <taxon>Actinomycetota</taxon>
        <taxon>Actinomycetes</taxon>
        <taxon>Micrococcales</taxon>
        <taxon>Demequinaceae</taxon>
        <taxon>Demequina</taxon>
    </lineage>
</organism>
<evidence type="ECO:0000313" key="2">
    <source>
        <dbReference type="EMBL" id="MDN4476617.1"/>
    </source>
</evidence>
<evidence type="ECO:0000256" key="1">
    <source>
        <dbReference type="SAM" id="Phobius"/>
    </source>
</evidence>
<evidence type="ECO:0008006" key="4">
    <source>
        <dbReference type="Google" id="ProtNLM"/>
    </source>
</evidence>